<reference evidence="1" key="2">
    <citation type="submission" date="2025-08" db="UniProtKB">
        <authorList>
            <consortium name="Ensembl"/>
        </authorList>
    </citation>
    <scope>IDENTIFICATION</scope>
</reference>
<dbReference type="InterPro" id="IPR027993">
    <property type="entry name" value="DUF4495"/>
</dbReference>
<dbReference type="AlphaFoldDB" id="A0A8C3MWC0"/>
<protein>
    <submittedName>
        <fullName evidence="1">Uncharacterized protein</fullName>
    </submittedName>
</protein>
<sequence>MEWGGEYSFDSSNLDCLLDVLPGELEFRQILSDLDEKIKKNSSSIEKCLKDLQSDVNEICTDEVLQSTTDCIQWLNNCNFSSLRPSSTDHGELLEFLKTLQSLLKNEKNQEEMVLHFLLDLSSQCGVSFPCTASGTSFELTSSLHTVQDDSAVDVKSLWDDVRLHLRQFLVNRLQSQEETNTNASQQQMEFKTQCVQQLLFLYPKSEVLMRYQNMQNKLVSDLLQNCILSSCGETNFDKVVHGYQSSIPRLCTMIKEDLYILSGTIGPSSSLKFINETYLDTITEEMTVLLERLCELQFKENALHVVKANKISKKHGGRVHAVASQEYQRKGRNFCLTLYQLKCLSQLIKLFLLMEEKIEEVSTEFLLLPSFTERNKNVQGVLKRASGELLIGETRANETSVLPEQLLQVEEPILLSFGWRNAFKDLSSSVAHCITIAIEDFSSKILQHEQKEEFSAAGCAMSLVNNQQMRESCRAVQQEEQPKRIAKFCSDIMEELDTLLPLALACRDDSLQEIRANFVEACSKVATAVLARLEEKSKDVPLKAPLQDLYAALSTAIYVFQHFTMYSNLMRETSKKPLFLVPIQKCQEFINILQFQVTNYCIRVCATSILQDAESHCWDDYKAFYEGERCSFSVQMWHYFCCALHHDLWTILPPKTAQEILTDVLERSLDILSSRYCQVCPSYKRTPQIRIDIAAILMSTEDMLWSICTSVQEFLNPHKDRNLKIYKIHSHCNSLISVLAILTSPLKNLYETFLNNSDEHLPQDFSEVFYHPLHWLFCIPSSCFFFLKTPSAREMAAQGLLKLLLSQPYCNLNLLLETLLHHDCLLVKILLKSSISSCGESEPEVVRCLKLTLINSVKGIVKQIISLMHSWEATENYGTYQHKQIVPEGLLKTVPKEWNYTPREMKRKESGKCFTRLAAQAVSIVISKLPTVIACLPPPVKYFFFLAERKMSRNFAELKKAGLLVWNLIVIICRIFEDGNTAEFLTGATLDRWSKEKLSLVRVCLESIMGKQKSGPKQVTQKVIQSIEQQRPNWIESQLLKARKLSIDCASVAVKDATLEEGGIALGLSEHNINMMVLDICHKPGGSEYLRQIYHIIRLNEEYLKEQLSCENSSEDGVTSSQYLPLTLKGREEQPVFNPFQVYRQSYAKVFNQSAITEWNWDWSSLLPGHLGLNQMAFKVLLSHRWEMKEDADLEDEEDIMVEHLKNVYLTQRTPVSEDKEEQLP</sequence>
<reference evidence="1" key="3">
    <citation type="submission" date="2025-09" db="UniProtKB">
        <authorList>
            <consortium name="Ensembl"/>
        </authorList>
    </citation>
    <scope>IDENTIFICATION</scope>
</reference>
<dbReference type="PANTHER" id="PTHR33960">
    <property type="entry name" value="SIMILAR TO KIAA0825 PROTEIN"/>
    <property type="match status" value="1"/>
</dbReference>
<proteinExistence type="predicted"/>
<organism evidence="1 2">
    <name type="scientific">Geospiza parvula</name>
    <name type="common">Small tree-finch</name>
    <name type="synonym">Camarhynchus parvulus</name>
    <dbReference type="NCBI Taxonomy" id="87175"/>
    <lineage>
        <taxon>Eukaryota</taxon>
        <taxon>Metazoa</taxon>
        <taxon>Chordata</taxon>
        <taxon>Craniata</taxon>
        <taxon>Vertebrata</taxon>
        <taxon>Euteleostomi</taxon>
        <taxon>Archelosauria</taxon>
        <taxon>Archosauria</taxon>
        <taxon>Dinosauria</taxon>
        <taxon>Saurischia</taxon>
        <taxon>Theropoda</taxon>
        <taxon>Coelurosauria</taxon>
        <taxon>Aves</taxon>
        <taxon>Neognathae</taxon>
        <taxon>Neoaves</taxon>
        <taxon>Telluraves</taxon>
        <taxon>Australaves</taxon>
        <taxon>Passeriformes</taxon>
        <taxon>Thraupidae</taxon>
        <taxon>Camarhynchus</taxon>
    </lineage>
</organism>
<reference evidence="1" key="1">
    <citation type="submission" date="2020-02" db="EMBL/GenBank/DDBJ databases">
        <authorList>
            <person name="Enbody D E."/>
            <person name="Pettersson E M."/>
        </authorList>
    </citation>
    <scope>NUCLEOTIDE SEQUENCE [LARGE SCALE GENOMIC DNA]</scope>
</reference>
<dbReference type="PANTHER" id="PTHR33960:SF1">
    <property type="entry name" value="SIMILAR TO KIAA0825 PROTEIN"/>
    <property type="match status" value="1"/>
</dbReference>
<dbReference type="Pfam" id="PF14906">
    <property type="entry name" value="DUF4495"/>
    <property type="match status" value="1"/>
</dbReference>
<name>A0A8C3MWC0_GEOPR</name>
<dbReference type="Proteomes" id="UP000694382">
    <property type="component" value="Chromosome Z"/>
</dbReference>
<evidence type="ECO:0000313" key="1">
    <source>
        <dbReference type="Ensembl" id="ENSCPVP00000012181.1"/>
    </source>
</evidence>
<dbReference type="Ensembl" id="ENSCPVT00000012711.2">
    <property type="protein sequence ID" value="ENSCPVP00000012181.1"/>
    <property type="gene ID" value="ENSCPVG00000008788.2"/>
</dbReference>
<accession>A0A8C3MWC0</accession>
<evidence type="ECO:0000313" key="2">
    <source>
        <dbReference type="Proteomes" id="UP000694382"/>
    </source>
</evidence>
<keyword evidence="2" id="KW-1185">Reference proteome</keyword>